<keyword evidence="1" id="KW-0472">Membrane</keyword>
<reference evidence="2 3" key="1">
    <citation type="journal article" date="2015" name="Genome Announc.">
        <title>Draft Genome Sequences of Marine Isolates of Thalassomonas viridans and Thalassomonas actiniarum.</title>
        <authorList>
            <person name="Olonade I."/>
            <person name="van Zyl L.J."/>
            <person name="Trindade M."/>
        </authorList>
    </citation>
    <scope>NUCLEOTIDE SEQUENCE [LARGE SCALE GENOMIC DNA]</scope>
    <source>
        <strain evidence="2 3">XOM25</strain>
    </source>
</reference>
<reference evidence="2 3" key="2">
    <citation type="journal article" date="2022" name="Mar. Drugs">
        <title>Bioassay-Guided Fractionation Leads to the Detection of Cholic Acid Generated by the Rare Thalassomonas sp.</title>
        <authorList>
            <person name="Pheiffer F."/>
            <person name="Schneider Y.K."/>
            <person name="Hansen E.H."/>
            <person name="Andersen J.H."/>
            <person name="Isaksson J."/>
            <person name="Busche T."/>
            <person name="R C."/>
            <person name="Kalinowski J."/>
            <person name="Zyl L.V."/>
            <person name="Trindade M."/>
        </authorList>
    </citation>
    <scope>NUCLEOTIDE SEQUENCE [LARGE SCALE GENOMIC DNA]</scope>
    <source>
        <strain evidence="2 3">XOM25</strain>
    </source>
</reference>
<keyword evidence="3" id="KW-1185">Reference proteome</keyword>
<feature type="transmembrane region" description="Helical" evidence="1">
    <location>
        <begin position="6"/>
        <end position="31"/>
    </location>
</feature>
<sequence length="142" mass="15891">MASKNSGFTLIEVLVASAILFSSIAVVSLIFKSSYLASEKAELRVGQAGLLPALLKLVQAEIRSKSDDDNDKISGQGTIWGQNYQWDANLIAFRAAPDKFDIDIGKMQSYPKKYKLWQVKLRLGNGKGVRDFQYYELSWLHS</sequence>
<dbReference type="RefSeq" id="WP_044836563.1">
    <property type="nucleotide sequence ID" value="NZ_CP059733.1"/>
</dbReference>
<accession>A0AAE9Z0F9</accession>
<organism evidence="2 3">
    <name type="scientific">Thalassomonas viridans</name>
    <dbReference type="NCBI Taxonomy" id="137584"/>
    <lineage>
        <taxon>Bacteria</taxon>
        <taxon>Pseudomonadati</taxon>
        <taxon>Pseudomonadota</taxon>
        <taxon>Gammaproteobacteria</taxon>
        <taxon>Alteromonadales</taxon>
        <taxon>Colwelliaceae</taxon>
        <taxon>Thalassomonas</taxon>
    </lineage>
</organism>
<name>A0AAE9Z0F9_9GAMM</name>
<dbReference type="Pfam" id="PF07963">
    <property type="entry name" value="N_methyl"/>
    <property type="match status" value="1"/>
</dbReference>
<evidence type="ECO:0000313" key="2">
    <source>
        <dbReference type="EMBL" id="WDE03952.1"/>
    </source>
</evidence>
<dbReference type="KEGG" id="tvd:SG34_021655"/>
<proteinExistence type="predicted"/>
<keyword evidence="1" id="KW-0812">Transmembrane</keyword>
<dbReference type="Proteomes" id="UP000032352">
    <property type="component" value="Chromosome"/>
</dbReference>
<dbReference type="NCBIfam" id="TIGR02532">
    <property type="entry name" value="IV_pilin_GFxxxE"/>
    <property type="match status" value="1"/>
</dbReference>
<gene>
    <name evidence="2" type="ORF">SG34_021655</name>
</gene>
<evidence type="ECO:0000256" key="1">
    <source>
        <dbReference type="SAM" id="Phobius"/>
    </source>
</evidence>
<keyword evidence="1" id="KW-1133">Transmembrane helix</keyword>
<dbReference type="InterPro" id="IPR012902">
    <property type="entry name" value="N_methyl_site"/>
</dbReference>
<dbReference type="AlphaFoldDB" id="A0AAE9Z0F9"/>
<dbReference type="EMBL" id="CP059733">
    <property type="protein sequence ID" value="WDE03952.1"/>
    <property type="molecule type" value="Genomic_DNA"/>
</dbReference>
<protein>
    <submittedName>
        <fullName evidence="2">Prepilin-type N-terminal cleavage/methylation domain-containing protein</fullName>
    </submittedName>
</protein>
<evidence type="ECO:0000313" key="3">
    <source>
        <dbReference type="Proteomes" id="UP000032352"/>
    </source>
</evidence>